<gene>
    <name evidence="3" type="ORF">GCM10011289_07600</name>
</gene>
<evidence type="ECO:0000313" key="4">
    <source>
        <dbReference type="Proteomes" id="UP000645257"/>
    </source>
</evidence>
<protein>
    <recommendedName>
        <fullName evidence="2">Putative regulatory protein FmdB zinc ribbon domain-containing protein</fullName>
    </recommendedName>
</protein>
<dbReference type="InterPro" id="IPR013429">
    <property type="entry name" value="Regulatory_FmdB_Zinc_ribbon"/>
</dbReference>
<evidence type="ECO:0000259" key="2">
    <source>
        <dbReference type="SMART" id="SM00834"/>
    </source>
</evidence>
<evidence type="ECO:0000313" key="3">
    <source>
        <dbReference type="EMBL" id="GGY07610.1"/>
    </source>
</evidence>
<dbReference type="PANTHER" id="PTHR34404:SF2">
    <property type="entry name" value="CONSERVED SERINE RICH PROTEIN"/>
    <property type="match status" value="1"/>
</dbReference>
<dbReference type="Proteomes" id="UP000645257">
    <property type="component" value="Unassembled WGS sequence"/>
</dbReference>
<proteinExistence type="predicted"/>
<dbReference type="Pfam" id="PF09723">
    <property type="entry name" value="Zn_ribbon_8"/>
    <property type="match status" value="1"/>
</dbReference>
<dbReference type="PANTHER" id="PTHR34404">
    <property type="entry name" value="REGULATORY PROTEIN, FMDB FAMILY"/>
    <property type="match status" value="1"/>
</dbReference>
<name>A0A918NZZ2_9NEIS</name>
<reference evidence="3" key="1">
    <citation type="journal article" date="2014" name="Int. J. Syst. Evol. Microbiol.">
        <title>Complete genome sequence of Corynebacterium casei LMG S-19264T (=DSM 44701T), isolated from a smear-ripened cheese.</title>
        <authorList>
            <consortium name="US DOE Joint Genome Institute (JGI-PGF)"/>
            <person name="Walter F."/>
            <person name="Albersmeier A."/>
            <person name="Kalinowski J."/>
            <person name="Ruckert C."/>
        </authorList>
    </citation>
    <scope>NUCLEOTIDE SEQUENCE</scope>
    <source>
        <strain evidence="3">KCTC 32182</strain>
    </source>
</reference>
<keyword evidence="4" id="KW-1185">Reference proteome</keyword>
<comment type="caution">
    <text evidence="3">The sequence shown here is derived from an EMBL/GenBank/DDBJ whole genome shotgun (WGS) entry which is preliminary data.</text>
</comment>
<evidence type="ECO:0000256" key="1">
    <source>
        <dbReference type="SAM" id="MobiDB-lite"/>
    </source>
</evidence>
<dbReference type="RefSeq" id="WP_189531388.1">
    <property type="nucleotide sequence ID" value="NZ_BMYX01000003.1"/>
</dbReference>
<feature type="region of interest" description="Disordered" evidence="1">
    <location>
        <begin position="62"/>
        <end position="82"/>
    </location>
</feature>
<feature type="domain" description="Putative regulatory protein FmdB zinc ribbon" evidence="2">
    <location>
        <begin position="1"/>
        <end position="42"/>
    </location>
</feature>
<organism evidence="3 4">
    <name type="scientific">Paludibacterium paludis</name>
    <dbReference type="NCBI Taxonomy" id="1225769"/>
    <lineage>
        <taxon>Bacteria</taxon>
        <taxon>Pseudomonadati</taxon>
        <taxon>Pseudomonadota</taxon>
        <taxon>Betaproteobacteria</taxon>
        <taxon>Neisseriales</taxon>
        <taxon>Chromobacteriaceae</taxon>
        <taxon>Paludibacterium</taxon>
    </lineage>
</organism>
<dbReference type="AlphaFoldDB" id="A0A918NZZ2"/>
<dbReference type="EMBL" id="BMYX01000003">
    <property type="protein sequence ID" value="GGY07610.1"/>
    <property type="molecule type" value="Genomic_DNA"/>
</dbReference>
<reference evidence="3" key="2">
    <citation type="submission" date="2020-09" db="EMBL/GenBank/DDBJ databases">
        <authorList>
            <person name="Sun Q."/>
            <person name="Kim S."/>
        </authorList>
    </citation>
    <scope>NUCLEOTIDE SEQUENCE</scope>
    <source>
        <strain evidence="3">KCTC 32182</strain>
    </source>
</reference>
<sequence>MPIYEYQCDDCKTRNEHLQKLSDAPIAVCPACGSAQYRKLISAAGFQLKGSGWYATDFKGGASAPSEPAAHSCGTGGCGSCH</sequence>
<dbReference type="NCBIfam" id="TIGR02605">
    <property type="entry name" value="CxxC_CxxC_SSSS"/>
    <property type="match status" value="1"/>
</dbReference>
<accession>A0A918NZZ2</accession>
<dbReference type="SMART" id="SM00834">
    <property type="entry name" value="CxxC_CXXC_SSSS"/>
    <property type="match status" value="1"/>
</dbReference>